<dbReference type="FunFam" id="3.80.10.10:FF:000446">
    <property type="entry name" value="Protein phosphatase 1 regulatory subunit SDS22"/>
    <property type="match status" value="1"/>
</dbReference>
<dbReference type="PANTHER" id="PTHR46652:SF3">
    <property type="entry name" value="LEUCINE-RICH REPEAT-CONTAINING PROTEIN 9"/>
    <property type="match status" value="1"/>
</dbReference>
<dbReference type="PANTHER" id="PTHR46652">
    <property type="entry name" value="LEUCINE-RICH REPEAT AND IQ DOMAIN-CONTAINING PROTEIN 1-RELATED"/>
    <property type="match status" value="1"/>
</dbReference>
<dbReference type="STRING" id="913774.A0A0C3H3M6"/>
<dbReference type="InterPro" id="IPR001611">
    <property type="entry name" value="Leu-rich_rpt"/>
</dbReference>
<dbReference type="InterPro" id="IPR032675">
    <property type="entry name" value="LRR_dom_sf"/>
</dbReference>
<dbReference type="Pfam" id="PF00560">
    <property type="entry name" value="LRR_1"/>
    <property type="match status" value="1"/>
</dbReference>
<dbReference type="GO" id="GO:0072542">
    <property type="term" value="F:protein phosphatase activator activity"/>
    <property type="evidence" value="ECO:0007669"/>
    <property type="project" value="EnsemblFungi"/>
</dbReference>
<dbReference type="GO" id="GO:0045842">
    <property type="term" value="P:positive regulation of mitotic metaphase/anaphase transition"/>
    <property type="evidence" value="ECO:0007669"/>
    <property type="project" value="EnsemblFungi"/>
</dbReference>
<dbReference type="SMART" id="SM00369">
    <property type="entry name" value="LRR_TYP"/>
    <property type="match status" value="5"/>
</dbReference>
<reference evidence="4 5" key="1">
    <citation type="submission" date="2014-04" db="EMBL/GenBank/DDBJ databases">
        <authorList>
            <consortium name="DOE Joint Genome Institute"/>
            <person name="Kuo A."/>
            <person name="Martino E."/>
            <person name="Perotto S."/>
            <person name="Kohler A."/>
            <person name="Nagy L.G."/>
            <person name="Floudas D."/>
            <person name="Copeland A."/>
            <person name="Barry K.W."/>
            <person name="Cichocki N."/>
            <person name="Veneault-Fourrey C."/>
            <person name="LaButti K."/>
            <person name="Lindquist E.A."/>
            <person name="Lipzen A."/>
            <person name="Lundell T."/>
            <person name="Morin E."/>
            <person name="Murat C."/>
            <person name="Sun H."/>
            <person name="Tunlid A."/>
            <person name="Henrissat B."/>
            <person name="Grigoriev I.V."/>
            <person name="Hibbett D.S."/>
            <person name="Martin F."/>
            <person name="Nordberg H.P."/>
            <person name="Cantor M.N."/>
            <person name="Hua S.X."/>
        </authorList>
    </citation>
    <scope>NUCLEOTIDE SEQUENCE [LARGE SCALE GENOMIC DNA]</scope>
    <source>
        <strain evidence="4 5">Zn</strain>
    </source>
</reference>
<name>A0A0C3H3M6_OIDMZ</name>
<sequence length="374" mass="42417">MSSDKDNTAHPHISVVDSEEGHKSGATPRSSSGWDGKLRVDKKLELANPEALSDPEYSDEEQVLPGEEIEADEASDLLDDYPSDTSEIDCVHARVSSIPFLRLDRFKAATRLCLRQNAITEIEGLNCVASTLQELDLYDNLIAHIRGLEELTNLKSLDLSFNKIKHIKKINHLVNLTDLYFVQNKISTIENLDGLTKLRNLELAANRIREIQNLESLIALEELWLGKNKITEMKGLDNLQNLRVLSIQSNRIRSISGLESLPHLEELYISHNALTSLEGLEKVNNLRVLDISNNQIESVNGLIHMRDLEELWASYNQISDWTTTEKELKDLEKLNTVYFEGNPLQLKAPALYRNKVRLMLPQVMQIDATFVRVS</sequence>
<evidence type="ECO:0000256" key="3">
    <source>
        <dbReference type="SAM" id="MobiDB-lite"/>
    </source>
</evidence>
<dbReference type="Gene3D" id="3.80.10.10">
    <property type="entry name" value="Ribonuclease Inhibitor"/>
    <property type="match status" value="2"/>
</dbReference>
<dbReference type="Pfam" id="PF13855">
    <property type="entry name" value="LRR_8"/>
    <property type="match status" value="1"/>
</dbReference>
<dbReference type="GO" id="GO:0072357">
    <property type="term" value="C:PTW/PP1 phosphatase complex"/>
    <property type="evidence" value="ECO:0007669"/>
    <property type="project" value="EnsemblFungi"/>
</dbReference>
<dbReference type="EMBL" id="KN832881">
    <property type="protein sequence ID" value="KIM98054.1"/>
    <property type="molecule type" value="Genomic_DNA"/>
</dbReference>
<dbReference type="InterPro" id="IPR025875">
    <property type="entry name" value="Leu-rich_rpt_4"/>
</dbReference>
<protein>
    <recommendedName>
        <fullName evidence="6">Protein phosphatase 1 regulatory subunit 7</fullName>
    </recommendedName>
</protein>
<dbReference type="AlphaFoldDB" id="A0A0C3H3M6"/>
<reference evidence="5" key="2">
    <citation type="submission" date="2015-01" db="EMBL/GenBank/DDBJ databases">
        <title>Evolutionary Origins and Diversification of the Mycorrhizal Mutualists.</title>
        <authorList>
            <consortium name="DOE Joint Genome Institute"/>
            <consortium name="Mycorrhizal Genomics Consortium"/>
            <person name="Kohler A."/>
            <person name="Kuo A."/>
            <person name="Nagy L.G."/>
            <person name="Floudas D."/>
            <person name="Copeland A."/>
            <person name="Barry K.W."/>
            <person name="Cichocki N."/>
            <person name="Veneault-Fourrey C."/>
            <person name="LaButti K."/>
            <person name="Lindquist E.A."/>
            <person name="Lipzen A."/>
            <person name="Lundell T."/>
            <person name="Morin E."/>
            <person name="Murat C."/>
            <person name="Riley R."/>
            <person name="Ohm R."/>
            <person name="Sun H."/>
            <person name="Tunlid A."/>
            <person name="Henrissat B."/>
            <person name="Grigoriev I.V."/>
            <person name="Hibbett D.S."/>
            <person name="Martin F."/>
        </authorList>
    </citation>
    <scope>NUCLEOTIDE SEQUENCE [LARGE SCALE GENOMIC DNA]</scope>
    <source>
        <strain evidence="5">Zn</strain>
    </source>
</reference>
<dbReference type="SMART" id="SM00365">
    <property type="entry name" value="LRR_SD22"/>
    <property type="match status" value="10"/>
</dbReference>
<dbReference type="PROSITE" id="PS51450">
    <property type="entry name" value="LRR"/>
    <property type="match status" value="8"/>
</dbReference>
<evidence type="ECO:0000256" key="2">
    <source>
        <dbReference type="ARBA" id="ARBA00022737"/>
    </source>
</evidence>
<keyword evidence="1" id="KW-0433">Leucine-rich repeat</keyword>
<dbReference type="HOGENOM" id="CLU_044236_0_0_1"/>
<dbReference type="InterPro" id="IPR003591">
    <property type="entry name" value="Leu-rich_rpt_typical-subtyp"/>
</dbReference>
<gene>
    <name evidence="4" type="ORF">OIDMADRAFT_147544</name>
</gene>
<dbReference type="SUPFAM" id="SSF52058">
    <property type="entry name" value="L domain-like"/>
    <property type="match status" value="1"/>
</dbReference>
<accession>A0A0C3H3M6</accession>
<dbReference type="Pfam" id="PF12799">
    <property type="entry name" value="LRR_4"/>
    <property type="match status" value="1"/>
</dbReference>
<keyword evidence="5" id="KW-1185">Reference proteome</keyword>
<dbReference type="OrthoDB" id="266138at2759"/>
<evidence type="ECO:0008006" key="6">
    <source>
        <dbReference type="Google" id="ProtNLM"/>
    </source>
</evidence>
<dbReference type="FunCoup" id="A0A0C3H3M6">
    <property type="interactions" value="313"/>
</dbReference>
<proteinExistence type="predicted"/>
<dbReference type="InParanoid" id="A0A0C3H3M6"/>
<keyword evidence="2" id="KW-0677">Repeat</keyword>
<organism evidence="4 5">
    <name type="scientific">Oidiodendron maius (strain Zn)</name>
    <dbReference type="NCBI Taxonomy" id="913774"/>
    <lineage>
        <taxon>Eukaryota</taxon>
        <taxon>Fungi</taxon>
        <taxon>Dikarya</taxon>
        <taxon>Ascomycota</taxon>
        <taxon>Pezizomycotina</taxon>
        <taxon>Leotiomycetes</taxon>
        <taxon>Leotiomycetes incertae sedis</taxon>
        <taxon>Myxotrichaceae</taxon>
        <taxon>Oidiodendron</taxon>
    </lineage>
</organism>
<dbReference type="Proteomes" id="UP000054321">
    <property type="component" value="Unassembled WGS sequence"/>
</dbReference>
<evidence type="ECO:0000313" key="4">
    <source>
        <dbReference type="EMBL" id="KIM98054.1"/>
    </source>
</evidence>
<evidence type="ECO:0000313" key="5">
    <source>
        <dbReference type="Proteomes" id="UP000054321"/>
    </source>
</evidence>
<dbReference type="InterPro" id="IPR050836">
    <property type="entry name" value="SDS22/Internalin_LRR"/>
</dbReference>
<evidence type="ECO:0000256" key="1">
    <source>
        <dbReference type="ARBA" id="ARBA00022614"/>
    </source>
</evidence>
<dbReference type="GO" id="GO:0005634">
    <property type="term" value="C:nucleus"/>
    <property type="evidence" value="ECO:0007669"/>
    <property type="project" value="EnsemblFungi"/>
</dbReference>
<feature type="region of interest" description="Disordered" evidence="3">
    <location>
        <begin position="1"/>
        <end position="36"/>
    </location>
</feature>